<accession>A0A7W5ETQ8</accession>
<dbReference type="InterPro" id="IPR011761">
    <property type="entry name" value="ATP-grasp"/>
</dbReference>
<dbReference type="GO" id="GO:0005524">
    <property type="term" value="F:ATP binding"/>
    <property type="evidence" value="ECO:0007669"/>
    <property type="project" value="UniProtKB-UniRule"/>
</dbReference>
<dbReference type="PROSITE" id="PS50975">
    <property type="entry name" value="ATP_GRASP"/>
    <property type="match status" value="1"/>
</dbReference>
<organism evidence="3 4">
    <name type="scientific">Halomonas stenophila</name>
    <dbReference type="NCBI Taxonomy" id="795312"/>
    <lineage>
        <taxon>Bacteria</taxon>
        <taxon>Pseudomonadati</taxon>
        <taxon>Pseudomonadota</taxon>
        <taxon>Gammaproteobacteria</taxon>
        <taxon>Oceanospirillales</taxon>
        <taxon>Halomonadaceae</taxon>
        <taxon>Halomonas</taxon>
    </lineage>
</organism>
<dbReference type="Proteomes" id="UP000518892">
    <property type="component" value="Unassembled WGS sequence"/>
</dbReference>
<evidence type="ECO:0000256" key="1">
    <source>
        <dbReference type="PROSITE-ProRule" id="PRU00409"/>
    </source>
</evidence>
<dbReference type="AlphaFoldDB" id="A0A7W5ETQ8"/>
<reference evidence="3 4" key="1">
    <citation type="submission" date="2020-08" db="EMBL/GenBank/DDBJ databases">
        <title>Genomic Encyclopedia of Type Strains, Phase III (KMG-III): the genomes of soil and plant-associated and newly described type strains.</title>
        <authorList>
            <person name="Whitman W."/>
        </authorList>
    </citation>
    <scope>NUCLEOTIDE SEQUENCE [LARGE SCALE GENOMIC DNA]</scope>
    <source>
        <strain evidence="3 4">CECT 7744</strain>
    </source>
</reference>
<feature type="domain" description="ATP-grasp" evidence="2">
    <location>
        <begin position="85"/>
        <end position="124"/>
    </location>
</feature>
<gene>
    <name evidence="3" type="ORF">FHR97_000999</name>
</gene>
<evidence type="ECO:0000313" key="3">
    <source>
        <dbReference type="EMBL" id="MBB3230165.1"/>
    </source>
</evidence>
<protein>
    <recommendedName>
        <fullName evidence="2">ATP-grasp domain-containing protein</fullName>
    </recommendedName>
</protein>
<dbReference type="SUPFAM" id="SSF56059">
    <property type="entry name" value="Glutathione synthetase ATP-binding domain-like"/>
    <property type="match status" value="1"/>
</dbReference>
<dbReference type="InterPro" id="IPR013815">
    <property type="entry name" value="ATP_grasp_subdomain_1"/>
</dbReference>
<keyword evidence="1" id="KW-0547">Nucleotide-binding</keyword>
<keyword evidence="4" id="KW-1185">Reference proteome</keyword>
<dbReference type="GO" id="GO:0003824">
    <property type="term" value="F:catalytic activity"/>
    <property type="evidence" value="ECO:0007669"/>
    <property type="project" value="UniProtKB-ARBA"/>
</dbReference>
<sequence>MDVRIDSFRALLDSLPSIAKEGLLIHAQRLPASARTMLLPRQLAYYYDRHADGESVGKPAGFVCGVSGRNLLPAVNFCQDIRAWRARLERHGIKVVKAASFSGRSQRDHLRYAKKIGYPVVLKPVIRNTLYEEFITDISNENELEFLFRKSRELKKNKASDLTASPYAMTRLSEDHVDEHGRRFLPLSVRYLLEKQLAGRHLRLIMAEGQLAAAFHKPLQDKAWQPADNLHESYRALGEKVAKVMQGMAFLRIDLVVEDPASEAKEGNHAVISLSEHLKCYKLYDEHPAVTQRLLELVAGCSPDISLETPLQIEAVLAGISRGERLERELRRTAQALGMELAIEELDQVTGRVRFHASGPAWAGSALTWAYANGLGIEEIPTSVDVKVIRSGRGG</sequence>
<dbReference type="RefSeq" id="WP_183382667.1">
    <property type="nucleotide sequence ID" value="NZ_JACHXR010000002.1"/>
</dbReference>
<dbReference type="Gene3D" id="3.30.1490.20">
    <property type="entry name" value="ATP-grasp fold, A domain"/>
    <property type="match status" value="1"/>
</dbReference>
<keyword evidence="1" id="KW-0067">ATP-binding</keyword>
<dbReference type="GO" id="GO:0046872">
    <property type="term" value="F:metal ion binding"/>
    <property type="evidence" value="ECO:0007669"/>
    <property type="project" value="InterPro"/>
</dbReference>
<name>A0A7W5ETQ8_9GAMM</name>
<comment type="caution">
    <text evidence="3">The sequence shown here is derived from an EMBL/GenBank/DDBJ whole genome shotgun (WGS) entry which is preliminary data.</text>
</comment>
<evidence type="ECO:0000313" key="4">
    <source>
        <dbReference type="Proteomes" id="UP000518892"/>
    </source>
</evidence>
<dbReference type="EMBL" id="JACHXR010000002">
    <property type="protein sequence ID" value="MBB3230165.1"/>
    <property type="molecule type" value="Genomic_DNA"/>
</dbReference>
<proteinExistence type="predicted"/>
<evidence type="ECO:0000259" key="2">
    <source>
        <dbReference type="PROSITE" id="PS50975"/>
    </source>
</evidence>